<sequence length="161" mass="18641">MKTPNDHWRKKSYQKVTLETKLLVVDQILNGQISNNQASKKYDVPRTTISYWLRKYSTLVQQNNGMSKNDEIKKLKEKIEELEFVKDFQQDIIADMELITGVDMSKKSLPKTLAKEIKLKKKQRIKENGSMDVLGSLNRPSTKDSKPNKKRNRSSKANKNG</sequence>
<dbReference type="AlphaFoldDB" id="A0A0D7W456"/>
<feature type="domain" description="HTH psq-type" evidence="2">
    <location>
        <begin position="25"/>
        <end position="54"/>
    </location>
</feature>
<name>A0A0D7W456_9FLAO</name>
<keyword evidence="3" id="KW-0238">DNA-binding</keyword>
<feature type="region of interest" description="Disordered" evidence="1">
    <location>
        <begin position="125"/>
        <end position="161"/>
    </location>
</feature>
<dbReference type="SUPFAM" id="SSF46689">
    <property type="entry name" value="Homeodomain-like"/>
    <property type="match status" value="1"/>
</dbReference>
<evidence type="ECO:0000259" key="2">
    <source>
        <dbReference type="Pfam" id="PF05225"/>
    </source>
</evidence>
<evidence type="ECO:0000313" key="3">
    <source>
        <dbReference type="EMBL" id="KJD33871.1"/>
    </source>
</evidence>
<dbReference type="GO" id="GO:0003677">
    <property type="term" value="F:DNA binding"/>
    <property type="evidence" value="ECO:0007669"/>
    <property type="project" value="UniProtKB-KW"/>
</dbReference>
<dbReference type="InterPro" id="IPR009057">
    <property type="entry name" value="Homeodomain-like_sf"/>
</dbReference>
<feature type="compositionally biased region" description="Basic residues" evidence="1">
    <location>
        <begin position="148"/>
        <end position="161"/>
    </location>
</feature>
<comment type="caution">
    <text evidence="3">The sequence shown here is derived from an EMBL/GenBank/DDBJ whole genome shotgun (WGS) entry which is preliminary data.</text>
</comment>
<dbReference type="OrthoDB" id="1440232at2"/>
<dbReference type="Pfam" id="PF05225">
    <property type="entry name" value="HTH_psq"/>
    <property type="match status" value="1"/>
</dbReference>
<gene>
    <name evidence="3" type="ORF">PK35_03760</name>
</gene>
<reference evidence="3 4" key="1">
    <citation type="journal article" date="2015" name="Antonie Van Leeuwenhoek">
        <title>Tamlana nanhaiensis sp. nov., isolated from surface seawater collected from the South China Sea.</title>
        <authorList>
            <person name="Liu X."/>
            <person name="Lai Q."/>
            <person name="Du Y."/>
            <person name="Li G."/>
            <person name="Sun F."/>
            <person name="Shao Z."/>
        </authorList>
    </citation>
    <scope>NUCLEOTIDE SEQUENCE [LARGE SCALE GENOMIC DNA]</scope>
    <source>
        <strain evidence="3 4">FHC16</strain>
    </source>
</reference>
<dbReference type="Proteomes" id="UP000032361">
    <property type="component" value="Unassembled WGS sequence"/>
</dbReference>
<organism evidence="3 4">
    <name type="scientific">Neotamlana nanhaiensis</name>
    <dbReference type="NCBI Taxonomy" id="1382798"/>
    <lineage>
        <taxon>Bacteria</taxon>
        <taxon>Pseudomonadati</taxon>
        <taxon>Bacteroidota</taxon>
        <taxon>Flavobacteriia</taxon>
        <taxon>Flavobacteriales</taxon>
        <taxon>Flavobacteriaceae</taxon>
        <taxon>Neotamlana</taxon>
    </lineage>
</organism>
<dbReference type="InterPro" id="IPR007889">
    <property type="entry name" value="HTH_Psq"/>
</dbReference>
<keyword evidence="4" id="KW-1185">Reference proteome</keyword>
<dbReference type="EMBL" id="JTDV01000002">
    <property type="protein sequence ID" value="KJD33871.1"/>
    <property type="molecule type" value="Genomic_DNA"/>
</dbReference>
<evidence type="ECO:0000256" key="1">
    <source>
        <dbReference type="SAM" id="MobiDB-lite"/>
    </source>
</evidence>
<evidence type="ECO:0000313" key="4">
    <source>
        <dbReference type="Proteomes" id="UP000032361"/>
    </source>
</evidence>
<dbReference type="InterPro" id="IPR036388">
    <property type="entry name" value="WH-like_DNA-bd_sf"/>
</dbReference>
<dbReference type="RefSeq" id="WP_044625361.1">
    <property type="nucleotide sequence ID" value="NZ_JTDV01000002.1"/>
</dbReference>
<accession>A0A0D7W456</accession>
<protein>
    <submittedName>
        <fullName evidence="3">DNA-binding protein</fullName>
    </submittedName>
</protein>
<proteinExistence type="predicted"/>
<dbReference type="Gene3D" id="1.10.10.10">
    <property type="entry name" value="Winged helix-like DNA-binding domain superfamily/Winged helix DNA-binding domain"/>
    <property type="match status" value="1"/>
</dbReference>
<dbReference type="PATRIC" id="fig|1382798.3.peg.1922"/>